<feature type="region of interest" description="Disordered" evidence="3">
    <location>
        <begin position="430"/>
        <end position="467"/>
    </location>
</feature>
<dbReference type="Pfam" id="PF00076">
    <property type="entry name" value="RRM_1"/>
    <property type="match status" value="3"/>
</dbReference>
<feature type="compositionally biased region" description="Low complexity" evidence="3">
    <location>
        <begin position="430"/>
        <end position="455"/>
    </location>
</feature>
<dbReference type="InterPro" id="IPR012677">
    <property type="entry name" value="Nucleotide-bd_a/b_plait_sf"/>
</dbReference>
<feature type="compositionally biased region" description="Acidic residues" evidence="3">
    <location>
        <begin position="44"/>
        <end position="64"/>
    </location>
</feature>
<feature type="region of interest" description="Disordered" evidence="3">
    <location>
        <begin position="1"/>
        <end position="78"/>
    </location>
</feature>
<dbReference type="PROSITE" id="PS50102">
    <property type="entry name" value="RRM"/>
    <property type="match status" value="3"/>
</dbReference>
<dbReference type="SUPFAM" id="SSF54928">
    <property type="entry name" value="RNA-binding domain, RBD"/>
    <property type="match status" value="2"/>
</dbReference>
<dbReference type="EMBL" id="JAAIUW010000013">
    <property type="protein sequence ID" value="KAF7804286.1"/>
    <property type="molecule type" value="Genomic_DNA"/>
</dbReference>
<gene>
    <name evidence="5" type="ORF">G2W53_043397</name>
</gene>
<evidence type="ECO:0000256" key="1">
    <source>
        <dbReference type="ARBA" id="ARBA00022884"/>
    </source>
</evidence>
<dbReference type="GO" id="GO:0003723">
    <property type="term" value="F:RNA binding"/>
    <property type="evidence" value="ECO:0007669"/>
    <property type="project" value="UniProtKB-UniRule"/>
</dbReference>
<evidence type="ECO:0000313" key="6">
    <source>
        <dbReference type="Proteomes" id="UP000634136"/>
    </source>
</evidence>
<dbReference type="Gene3D" id="3.30.70.330">
    <property type="match status" value="3"/>
</dbReference>
<dbReference type="Proteomes" id="UP000634136">
    <property type="component" value="Unassembled WGS sequence"/>
</dbReference>
<evidence type="ECO:0000313" key="5">
    <source>
        <dbReference type="EMBL" id="KAF7804286.1"/>
    </source>
</evidence>
<dbReference type="OrthoDB" id="3800936at2759"/>
<evidence type="ECO:0000259" key="4">
    <source>
        <dbReference type="PROSITE" id="PS50102"/>
    </source>
</evidence>
<feature type="domain" description="RRM" evidence="4">
    <location>
        <begin position="176"/>
        <end position="257"/>
    </location>
</feature>
<keyword evidence="1 2" id="KW-0694">RNA-binding</keyword>
<keyword evidence="6" id="KW-1185">Reference proteome</keyword>
<feature type="domain" description="RRM" evidence="4">
    <location>
        <begin position="268"/>
        <end position="346"/>
    </location>
</feature>
<feature type="region of interest" description="Disordered" evidence="3">
    <location>
        <begin position="346"/>
        <end position="366"/>
    </location>
</feature>
<dbReference type="InterPro" id="IPR035979">
    <property type="entry name" value="RBD_domain_sf"/>
</dbReference>
<organism evidence="5 6">
    <name type="scientific">Senna tora</name>
    <dbReference type="NCBI Taxonomy" id="362788"/>
    <lineage>
        <taxon>Eukaryota</taxon>
        <taxon>Viridiplantae</taxon>
        <taxon>Streptophyta</taxon>
        <taxon>Embryophyta</taxon>
        <taxon>Tracheophyta</taxon>
        <taxon>Spermatophyta</taxon>
        <taxon>Magnoliopsida</taxon>
        <taxon>eudicotyledons</taxon>
        <taxon>Gunneridae</taxon>
        <taxon>Pentapetalae</taxon>
        <taxon>rosids</taxon>
        <taxon>fabids</taxon>
        <taxon>Fabales</taxon>
        <taxon>Fabaceae</taxon>
        <taxon>Caesalpinioideae</taxon>
        <taxon>Cassia clade</taxon>
        <taxon>Senna</taxon>
    </lineage>
</organism>
<name>A0A834SIK7_9FABA</name>
<protein>
    <submittedName>
        <fullName evidence="5">Heterogeneous nuclear ribonucleoprotein Q</fullName>
    </submittedName>
</protein>
<dbReference type="PANTHER" id="PTHR21245">
    <property type="entry name" value="HETEROGENEOUS NUCLEAR RIBONUCLEOPROTEIN"/>
    <property type="match status" value="1"/>
</dbReference>
<dbReference type="AlphaFoldDB" id="A0A834SIK7"/>
<sequence length="467" mass="51337">MLGMRGSDVEAQNPESPEKHSDAEKPTASEKMVDFDGDNVKEDAMEEEVEYEVEEEEVKEEDTEGAANGDGVDKGLDGEDEKKKHAELLALPPHGSTVHIGGIPHDASEEDLTAFCQSVGDVSEVKIMKGKVRVGSKCYAFVTFKTKEMASEAIDKLNMTKFQGNEIKCSTSLLEHRLFIGNVPRNWTEQNLRKAVTEIGPGVNSIKLFKEHNSACNRGFAFIDYYNHACADYSRQKMSNPKFKLDNNAPTVNWALWNADSSPASQVKTLYVSNLPENITPYRLKGLFEHHGKITKVELPPAKAGLEKRRFGFVHFAETSGATKALNNTEKYEVYGQVLNCSLARQQADRKSPGKPNSQNLARLPTYPPHTGYGMVGGAHGAMGAAYGGASFTQPLVYGRGATSAGLLMMPMLLPYGRIEYVLQQPWLQQQQQQAPSSASQGGSNSGRSSSGGKYSNDKNRSRYHPY</sequence>
<dbReference type="InterPro" id="IPR000504">
    <property type="entry name" value="RRM_dom"/>
</dbReference>
<feature type="domain" description="RRM" evidence="4">
    <location>
        <begin position="96"/>
        <end position="174"/>
    </location>
</feature>
<keyword evidence="5" id="KW-0687">Ribonucleoprotein</keyword>
<dbReference type="CDD" id="cd00590">
    <property type="entry name" value="RRM_SF"/>
    <property type="match status" value="1"/>
</dbReference>
<reference evidence="5" key="1">
    <citation type="submission" date="2020-09" db="EMBL/GenBank/DDBJ databases">
        <title>Genome-Enabled Discovery of Anthraquinone Biosynthesis in Senna tora.</title>
        <authorList>
            <person name="Kang S.-H."/>
            <person name="Pandey R.P."/>
            <person name="Lee C.-M."/>
            <person name="Sim J.-S."/>
            <person name="Jeong J.-T."/>
            <person name="Choi B.-S."/>
            <person name="Jung M."/>
            <person name="Ginzburg D."/>
            <person name="Zhao K."/>
            <person name="Won S.Y."/>
            <person name="Oh T.-J."/>
            <person name="Yu Y."/>
            <person name="Kim N.-H."/>
            <person name="Lee O.R."/>
            <person name="Lee T.-H."/>
            <person name="Bashyal P."/>
            <person name="Kim T.-S."/>
            <person name="Lee W.-H."/>
            <person name="Kawkins C."/>
            <person name="Kim C.-K."/>
            <person name="Kim J.S."/>
            <person name="Ahn B.O."/>
            <person name="Rhee S.Y."/>
            <person name="Sohng J.K."/>
        </authorList>
    </citation>
    <scope>NUCLEOTIDE SEQUENCE</scope>
    <source>
        <tissue evidence="5">Leaf</tissue>
    </source>
</reference>
<evidence type="ECO:0000256" key="3">
    <source>
        <dbReference type="SAM" id="MobiDB-lite"/>
    </source>
</evidence>
<feature type="compositionally biased region" description="Basic and acidic residues" evidence="3">
    <location>
        <begin position="16"/>
        <end position="43"/>
    </location>
</feature>
<dbReference type="GO" id="GO:1990904">
    <property type="term" value="C:ribonucleoprotein complex"/>
    <property type="evidence" value="ECO:0007669"/>
    <property type="project" value="UniProtKB-KW"/>
</dbReference>
<accession>A0A834SIK7</accession>
<proteinExistence type="predicted"/>
<dbReference type="SMART" id="SM00360">
    <property type="entry name" value="RRM"/>
    <property type="match status" value="3"/>
</dbReference>
<comment type="caution">
    <text evidence="5">The sequence shown here is derived from an EMBL/GenBank/DDBJ whole genome shotgun (WGS) entry which is preliminary data.</text>
</comment>
<evidence type="ECO:0000256" key="2">
    <source>
        <dbReference type="PROSITE-ProRule" id="PRU00176"/>
    </source>
</evidence>